<organism evidence="2 3">
    <name type="scientific">Trametes coccinea (strain BRFM310)</name>
    <name type="common">Pycnoporus coccineus</name>
    <dbReference type="NCBI Taxonomy" id="1353009"/>
    <lineage>
        <taxon>Eukaryota</taxon>
        <taxon>Fungi</taxon>
        <taxon>Dikarya</taxon>
        <taxon>Basidiomycota</taxon>
        <taxon>Agaricomycotina</taxon>
        <taxon>Agaricomycetes</taxon>
        <taxon>Polyporales</taxon>
        <taxon>Polyporaceae</taxon>
        <taxon>Trametes</taxon>
    </lineage>
</organism>
<keyword evidence="3" id="KW-1185">Reference proteome</keyword>
<evidence type="ECO:0000313" key="3">
    <source>
        <dbReference type="Proteomes" id="UP000193067"/>
    </source>
</evidence>
<dbReference type="OrthoDB" id="10475642at2759"/>
<dbReference type="AlphaFoldDB" id="A0A1Y2J4D7"/>
<protein>
    <recommendedName>
        <fullName evidence="4">Lytic polysaccharide monooxygenase</fullName>
    </recommendedName>
</protein>
<dbReference type="Proteomes" id="UP000193067">
    <property type="component" value="Unassembled WGS sequence"/>
</dbReference>
<feature type="chain" id="PRO_5012282434" description="Lytic polysaccharide monooxygenase" evidence="1">
    <location>
        <begin position="21"/>
        <end position="259"/>
    </location>
</feature>
<reference evidence="2 3" key="1">
    <citation type="journal article" date="2015" name="Biotechnol. Biofuels">
        <title>Enhanced degradation of softwood versus hardwood by the white-rot fungus Pycnoporus coccineus.</title>
        <authorList>
            <person name="Couturier M."/>
            <person name="Navarro D."/>
            <person name="Chevret D."/>
            <person name="Henrissat B."/>
            <person name="Piumi F."/>
            <person name="Ruiz-Duenas F.J."/>
            <person name="Martinez A.T."/>
            <person name="Grigoriev I.V."/>
            <person name="Riley R."/>
            <person name="Lipzen A."/>
            <person name="Berrin J.G."/>
            <person name="Master E.R."/>
            <person name="Rosso M.N."/>
        </authorList>
    </citation>
    <scope>NUCLEOTIDE SEQUENCE [LARGE SCALE GENOMIC DNA]</scope>
    <source>
        <strain evidence="2 3">BRFM310</strain>
    </source>
</reference>
<feature type="signal peptide" evidence="1">
    <location>
        <begin position="1"/>
        <end position="20"/>
    </location>
</feature>
<name>A0A1Y2J4D7_TRAC3</name>
<keyword evidence="1" id="KW-0732">Signal</keyword>
<sequence length="259" mass="26622">MKRIFSLALLAGLAAPVVTAYDVFRPLKAAQVGAPYKVEFNLTALAPVLNGNTNSTLSTASCNASATSSSIAANSSSSLGKRSFHNRILHRNANITSSASTSSVADHGCDSIPSTTSAKVVTVTITQAISPTSSMSTAVTTGQSGSALNSTLSTSSLAGPALNSGACGQAELAFCLNGMPTNYTIGSNDIPICSILQLYRGNFTATLAENFNVSAGSVTIDIPWVAPSDDWALKYNAGPVIWYYSTNFTISLPTSSSTA</sequence>
<evidence type="ECO:0000313" key="2">
    <source>
        <dbReference type="EMBL" id="OSD08255.1"/>
    </source>
</evidence>
<gene>
    <name evidence="2" type="ORF">PYCCODRAFT_1462527</name>
</gene>
<dbReference type="EMBL" id="KZ084086">
    <property type="protein sequence ID" value="OSD08255.1"/>
    <property type="molecule type" value="Genomic_DNA"/>
</dbReference>
<proteinExistence type="predicted"/>
<accession>A0A1Y2J4D7</accession>
<evidence type="ECO:0008006" key="4">
    <source>
        <dbReference type="Google" id="ProtNLM"/>
    </source>
</evidence>
<evidence type="ECO:0000256" key="1">
    <source>
        <dbReference type="SAM" id="SignalP"/>
    </source>
</evidence>